<name>A0A6P8WJD8_DROAB</name>
<gene>
    <name evidence="4" type="primary">LOC117564642</name>
</gene>
<organism evidence="3 4">
    <name type="scientific">Drosophila albomicans</name>
    <name type="common">Fruit fly</name>
    <dbReference type="NCBI Taxonomy" id="7291"/>
    <lineage>
        <taxon>Eukaryota</taxon>
        <taxon>Metazoa</taxon>
        <taxon>Ecdysozoa</taxon>
        <taxon>Arthropoda</taxon>
        <taxon>Hexapoda</taxon>
        <taxon>Insecta</taxon>
        <taxon>Pterygota</taxon>
        <taxon>Neoptera</taxon>
        <taxon>Endopterygota</taxon>
        <taxon>Diptera</taxon>
        <taxon>Brachycera</taxon>
        <taxon>Muscomorpha</taxon>
        <taxon>Ephydroidea</taxon>
        <taxon>Drosophilidae</taxon>
        <taxon>Drosophila</taxon>
    </lineage>
</organism>
<keyword evidence="2" id="KW-0812">Transmembrane</keyword>
<protein>
    <submittedName>
        <fullName evidence="4">Uncharacterized protein LOC117564642</fullName>
    </submittedName>
</protein>
<accession>A0A6P8WJD8</accession>
<reference evidence="4" key="1">
    <citation type="submission" date="2025-08" db="UniProtKB">
        <authorList>
            <consortium name="RefSeq"/>
        </authorList>
    </citation>
    <scope>IDENTIFICATION</scope>
    <source>
        <strain evidence="4">15112-1751.03</strain>
        <tissue evidence="4">Whole Adult</tissue>
    </source>
</reference>
<evidence type="ECO:0000313" key="3">
    <source>
        <dbReference type="Proteomes" id="UP000515160"/>
    </source>
</evidence>
<evidence type="ECO:0000256" key="2">
    <source>
        <dbReference type="SAM" id="Phobius"/>
    </source>
</evidence>
<feature type="transmembrane region" description="Helical" evidence="2">
    <location>
        <begin position="95"/>
        <end position="115"/>
    </location>
</feature>
<dbReference type="AlphaFoldDB" id="A0A6P8WJD8"/>
<keyword evidence="3" id="KW-1185">Reference proteome</keyword>
<sequence length="235" mass="28102">MNPICKTNINSTECQLWMNRVCTHCRDLFAKEATNTWAAWWHDDTPAYYKDVPEMTVYDCNKLKHLLELEVAAVHSNQSIAFPSKSFSFKLWQKILLICIYIGIIIAIILICYYWKLGRRDKDRPVDEEKDETPSNKYSKADSSSLSHEETPKHEKSRRSTLKGWMRYRCRPIFVHNEAALRRQQAKYREKELLREAYTQQNIEKWTRAREKVQKKRRERETAREAKLNEIKQKT</sequence>
<feature type="compositionally biased region" description="Basic and acidic residues" evidence="1">
    <location>
        <begin position="219"/>
        <end position="235"/>
    </location>
</feature>
<keyword evidence="2" id="KW-1133">Transmembrane helix</keyword>
<keyword evidence="2" id="KW-0472">Membrane</keyword>
<feature type="region of interest" description="Disordered" evidence="1">
    <location>
        <begin position="212"/>
        <end position="235"/>
    </location>
</feature>
<dbReference type="RefSeq" id="XP_034099393.1">
    <property type="nucleotide sequence ID" value="XM_034243502.2"/>
</dbReference>
<dbReference type="OrthoDB" id="7859554at2759"/>
<dbReference type="Proteomes" id="UP000515160">
    <property type="component" value="Chromosome 2L"/>
</dbReference>
<evidence type="ECO:0000256" key="1">
    <source>
        <dbReference type="SAM" id="MobiDB-lite"/>
    </source>
</evidence>
<dbReference type="GeneID" id="117564642"/>
<feature type="compositionally biased region" description="Polar residues" evidence="1">
    <location>
        <begin position="135"/>
        <end position="146"/>
    </location>
</feature>
<evidence type="ECO:0000313" key="4">
    <source>
        <dbReference type="RefSeq" id="XP_034099393.1"/>
    </source>
</evidence>
<proteinExistence type="predicted"/>
<feature type="region of interest" description="Disordered" evidence="1">
    <location>
        <begin position="124"/>
        <end position="158"/>
    </location>
</feature>